<dbReference type="GO" id="GO:0006355">
    <property type="term" value="P:regulation of DNA-templated transcription"/>
    <property type="evidence" value="ECO:0007669"/>
    <property type="project" value="InterPro"/>
</dbReference>
<dbReference type="CDD" id="cd06170">
    <property type="entry name" value="LuxR_C_like"/>
    <property type="match status" value="1"/>
</dbReference>
<keyword evidence="4" id="KW-0812">Transmembrane</keyword>
<feature type="transmembrane region" description="Helical" evidence="4">
    <location>
        <begin position="140"/>
        <end position="158"/>
    </location>
</feature>
<evidence type="ECO:0000256" key="4">
    <source>
        <dbReference type="SAM" id="Phobius"/>
    </source>
</evidence>
<feature type="transmembrane region" description="Helical" evidence="4">
    <location>
        <begin position="164"/>
        <end position="184"/>
    </location>
</feature>
<protein>
    <submittedName>
        <fullName evidence="6">LuxR family transcriptional regulator</fullName>
    </submittedName>
</protein>
<feature type="transmembrane region" description="Helical" evidence="4">
    <location>
        <begin position="351"/>
        <end position="370"/>
    </location>
</feature>
<feature type="transmembrane region" description="Helical" evidence="4">
    <location>
        <begin position="111"/>
        <end position="128"/>
    </location>
</feature>
<keyword evidence="4" id="KW-0472">Membrane</keyword>
<gene>
    <name evidence="6" type="ORF">DMP06_03865</name>
</gene>
<keyword evidence="1" id="KW-0805">Transcription regulation</keyword>
<dbReference type="AlphaFoldDB" id="A0A3N0B114"/>
<dbReference type="Gene3D" id="1.10.10.10">
    <property type="entry name" value="Winged helix-like DNA-binding domain superfamily/Winged helix DNA-binding domain"/>
    <property type="match status" value="1"/>
</dbReference>
<comment type="caution">
    <text evidence="6">The sequence shown here is derived from an EMBL/GenBank/DDBJ whole genome shotgun (WGS) entry which is preliminary data.</text>
</comment>
<dbReference type="GO" id="GO:0003677">
    <property type="term" value="F:DNA binding"/>
    <property type="evidence" value="ECO:0007669"/>
    <property type="project" value="UniProtKB-KW"/>
</dbReference>
<dbReference type="EMBL" id="QIBX01000004">
    <property type="protein sequence ID" value="RNL40817.1"/>
    <property type="molecule type" value="Genomic_DNA"/>
</dbReference>
<evidence type="ECO:0000256" key="3">
    <source>
        <dbReference type="ARBA" id="ARBA00023163"/>
    </source>
</evidence>
<dbReference type="RefSeq" id="WP_123208436.1">
    <property type="nucleotide sequence ID" value="NZ_JBHTHO010000002.1"/>
</dbReference>
<keyword evidence="7" id="KW-1185">Reference proteome</keyword>
<evidence type="ECO:0000256" key="1">
    <source>
        <dbReference type="ARBA" id="ARBA00023015"/>
    </source>
</evidence>
<dbReference type="PANTHER" id="PTHR44688:SF16">
    <property type="entry name" value="DNA-BINDING TRANSCRIPTIONAL ACTIVATOR DEVR_DOSR"/>
    <property type="match status" value="1"/>
</dbReference>
<evidence type="ECO:0000313" key="7">
    <source>
        <dbReference type="Proteomes" id="UP000269591"/>
    </source>
</evidence>
<evidence type="ECO:0000259" key="5">
    <source>
        <dbReference type="PROSITE" id="PS50043"/>
    </source>
</evidence>
<dbReference type="Pfam" id="PF00196">
    <property type="entry name" value="GerE"/>
    <property type="match status" value="1"/>
</dbReference>
<feature type="transmembrane region" description="Helical" evidence="4">
    <location>
        <begin position="204"/>
        <end position="224"/>
    </location>
</feature>
<dbReference type="InterPro" id="IPR000792">
    <property type="entry name" value="Tscrpt_reg_LuxR_C"/>
</dbReference>
<dbReference type="PRINTS" id="PR00038">
    <property type="entry name" value="HTHLUXR"/>
</dbReference>
<organism evidence="6 7">
    <name type="scientific">Slackia equolifaciens</name>
    <dbReference type="NCBI Taxonomy" id="498718"/>
    <lineage>
        <taxon>Bacteria</taxon>
        <taxon>Bacillati</taxon>
        <taxon>Actinomycetota</taxon>
        <taxon>Coriobacteriia</taxon>
        <taxon>Eggerthellales</taxon>
        <taxon>Eggerthellaceae</taxon>
        <taxon>Slackia</taxon>
    </lineage>
</organism>
<evidence type="ECO:0000256" key="2">
    <source>
        <dbReference type="ARBA" id="ARBA00023125"/>
    </source>
</evidence>
<feature type="transmembrane region" description="Helical" evidence="4">
    <location>
        <begin position="51"/>
        <end position="70"/>
    </location>
</feature>
<feature type="transmembrane region" description="Helical" evidence="4">
    <location>
        <begin position="20"/>
        <end position="39"/>
    </location>
</feature>
<dbReference type="SMART" id="SM00421">
    <property type="entry name" value="HTH_LUXR"/>
    <property type="match status" value="1"/>
</dbReference>
<feature type="transmembrane region" description="Helical" evidence="4">
    <location>
        <begin position="263"/>
        <end position="288"/>
    </location>
</feature>
<dbReference type="InterPro" id="IPR036388">
    <property type="entry name" value="WH-like_DNA-bd_sf"/>
</dbReference>
<reference evidence="7" key="1">
    <citation type="submission" date="2018-05" db="EMBL/GenBank/DDBJ databases">
        <title>Genome Sequencing of selected type strains of the family Eggerthellaceae.</title>
        <authorList>
            <person name="Danylec N."/>
            <person name="Stoll D.A."/>
            <person name="Doetsch A."/>
            <person name="Huch M."/>
        </authorList>
    </citation>
    <scope>NUCLEOTIDE SEQUENCE [LARGE SCALE GENOMIC DNA]</scope>
    <source>
        <strain evidence="7">DSM 24851</strain>
    </source>
</reference>
<keyword evidence="2" id="KW-0238">DNA-binding</keyword>
<feature type="transmembrane region" description="Helical" evidence="4">
    <location>
        <begin position="82"/>
        <end position="105"/>
    </location>
</feature>
<sequence length="475" mass="50986">MESLRGAADQCRSMANRMAAVPFVFLGVGLYRAWLALFFRYEAFPGMNAPSYFLFEAAIGVASFILALAARRICPIWSNRAVVGASWACMTCGAACIAAGCFGGVAPLSAVGLVLAGAGLAAVILMWAEFYGSINPARVALYHAMGIGFGEILKWLFMGMDISYLVFFSLVLPAACIATVHASVSRLPRDERPAHGAGAASRVIPWKPIVLMAACSFAAAFGALPAQALSAGNVAGALGACALVCVGVLVQMRWFNFDTVYELAFPLFIIAFLFVSPAVTGGSFLTAVGYEAGYTMLTILMVIVFGNITYRYGVNAVWACGIERGIRYVAESIGWGSSAVLAGTLGSQEMSTAYLVITFVVAAVFAVVFFSERKLSAQWGISLKDGGELLAASDERWRALRVEELSRKHDLSSREGEVLRLLVERKTMAEMEEALFIAQGTIKAHVSHIYKKLGVHSRTELFALFDDPERSGSQR</sequence>
<dbReference type="OrthoDB" id="3170096at2"/>
<dbReference type="PANTHER" id="PTHR44688">
    <property type="entry name" value="DNA-BINDING TRANSCRIPTIONAL ACTIVATOR DEVR_DOSR"/>
    <property type="match status" value="1"/>
</dbReference>
<dbReference type="Proteomes" id="UP000269591">
    <property type="component" value="Unassembled WGS sequence"/>
</dbReference>
<feature type="transmembrane region" description="Helical" evidence="4">
    <location>
        <begin position="230"/>
        <end position="251"/>
    </location>
</feature>
<feature type="domain" description="HTH luxR-type" evidence="5">
    <location>
        <begin position="404"/>
        <end position="469"/>
    </location>
</feature>
<feature type="transmembrane region" description="Helical" evidence="4">
    <location>
        <begin position="325"/>
        <end position="345"/>
    </location>
</feature>
<feature type="transmembrane region" description="Helical" evidence="4">
    <location>
        <begin position="294"/>
        <end position="313"/>
    </location>
</feature>
<keyword evidence="4" id="KW-1133">Transmembrane helix</keyword>
<name>A0A3N0B114_9ACTN</name>
<accession>A0A3N0B114</accession>
<dbReference type="SUPFAM" id="SSF46894">
    <property type="entry name" value="C-terminal effector domain of the bipartite response regulators"/>
    <property type="match status" value="1"/>
</dbReference>
<proteinExistence type="predicted"/>
<dbReference type="InterPro" id="IPR016032">
    <property type="entry name" value="Sig_transdc_resp-reg_C-effctor"/>
</dbReference>
<dbReference type="PROSITE" id="PS50043">
    <property type="entry name" value="HTH_LUXR_2"/>
    <property type="match status" value="1"/>
</dbReference>
<keyword evidence="3" id="KW-0804">Transcription</keyword>
<evidence type="ECO:0000313" key="6">
    <source>
        <dbReference type="EMBL" id="RNL40817.1"/>
    </source>
</evidence>